<dbReference type="EMBL" id="JADFTS010000003">
    <property type="protein sequence ID" value="KAF9614412.1"/>
    <property type="molecule type" value="Genomic_DNA"/>
</dbReference>
<dbReference type="Proteomes" id="UP000631114">
    <property type="component" value="Unassembled WGS sequence"/>
</dbReference>
<organism evidence="1 2">
    <name type="scientific">Coptis chinensis</name>
    <dbReference type="NCBI Taxonomy" id="261450"/>
    <lineage>
        <taxon>Eukaryota</taxon>
        <taxon>Viridiplantae</taxon>
        <taxon>Streptophyta</taxon>
        <taxon>Embryophyta</taxon>
        <taxon>Tracheophyta</taxon>
        <taxon>Spermatophyta</taxon>
        <taxon>Magnoliopsida</taxon>
        <taxon>Ranunculales</taxon>
        <taxon>Ranunculaceae</taxon>
        <taxon>Coptidoideae</taxon>
        <taxon>Coptis</taxon>
    </lineage>
</organism>
<evidence type="ECO:0000313" key="1">
    <source>
        <dbReference type="EMBL" id="KAF9614412.1"/>
    </source>
</evidence>
<accession>A0A835IDI8</accession>
<sequence>MFAIIILKYYNVLPWRIADCNSSLSLLFINNLAAISPNRDMSFCNDIGTYEYLIPNQVFILLDGVAALSELFSHYMEAWKSWYVEIAGGQPIRQLA</sequence>
<keyword evidence="2" id="KW-1185">Reference proteome</keyword>
<proteinExistence type="predicted"/>
<dbReference type="AlphaFoldDB" id="A0A835IDI8"/>
<protein>
    <submittedName>
        <fullName evidence="1">Uncharacterized protein</fullName>
    </submittedName>
</protein>
<comment type="caution">
    <text evidence="1">The sequence shown here is derived from an EMBL/GenBank/DDBJ whole genome shotgun (WGS) entry which is preliminary data.</text>
</comment>
<name>A0A835IDI8_9MAGN</name>
<evidence type="ECO:0000313" key="2">
    <source>
        <dbReference type="Proteomes" id="UP000631114"/>
    </source>
</evidence>
<gene>
    <name evidence="1" type="ORF">IFM89_018557</name>
</gene>
<reference evidence="1 2" key="1">
    <citation type="submission" date="2020-10" db="EMBL/GenBank/DDBJ databases">
        <title>The Coptis chinensis genome and diversification of protoberbering-type alkaloids.</title>
        <authorList>
            <person name="Wang B."/>
            <person name="Shu S."/>
            <person name="Song C."/>
            <person name="Liu Y."/>
        </authorList>
    </citation>
    <scope>NUCLEOTIDE SEQUENCE [LARGE SCALE GENOMIC DNA]</scope>
    <source>
        <strain evidence="1">HL-2020</strain>
        <tissue evidence="1">Leaf</tissue>
    </source>
</reference>